<dbReference type="EMBL" id="JACGXS010000016">
    <property type="protein sequence ID" value="MBA8683768.1"/>
    <property type="molecule type" value="Genomic_DNA"/>
</dbReference>
<reference evidence="1 2" key="1">
    <citation type="submission" date="2020-08" db="EMBL/GenBank/DDBJ databases">
        <title>Stenotrophomonas tumulicola JCM 30961.</title>
        <authorList>
            <person name="Deng Y."/>
        </authorList>
    </citation>
    <scope>NUCLEOTIDE SEQUENCE [LARGE SCALE GENOMIC DNA]</scope>
    <source>
        <strain evidence="1 2">JCM 30961</strain>
    </source>
</reference>
<sequence>MNVLLYFEGEGISFSSLGDAGKLAVLRAMIDEGVTSDAIDVLQALAPLVRDSAGNVPAWLDNGMFDATGLGPRLQATIKSLVQQRQYGAAFQTPLHADGRTLWRYRSKGARLRLGPVRRPLMVRGGS</sequence>
<dbReference type="RefSeq" id="WP_182342123.1">
    <property type="nucleotide sequence ID" value="NZ_JACGXS010000016.1"/>
</dbReference>
<evidence type="ECO:0000313" key="1">
    <source>
        <dbReference type="EMBL" id="MBA8683768.1"/>
    </source>
</evidence>
<dbReference type="AlphaFoldDB" id="A0A7W3IJ54"/>
<proteinExistence type="predicted"/>
<comment type="caution">
    <text evidence="1">The sequence shown here is derived from an EMBL/GenBank/DDBJ whole genome shotgun (WGS) entry which is preliminary data.</text>
</comment>
<evidence type="ECO:0000313" key="2">
    <source>
        <dbReference type="Proteomes" id="UP000547058"/>
    </source>
</evidence>
<name>A0A7W3IJ54_9GAMM</name>
<organism evidence="1 2">
    <name type="scientific">Stenotrophomonas tumulicola</name>
    <dbReference type="NCBI Taxonomy" id="1685415"/>
    <lineage>
        <taxon>Bacteria</taxon>
        <taxon>Pseudomonadati</taxon>
        <taxon>Pseudomonadota</taxon>
        <taxon>Gammaproteobacteria</taxon>
        <taxon>Lysobacterales</taxon>
        <taxon>Lysobacteraceae</taxon>
        <taxon>Stenotrophomonas</taxon>
    </lineage>
</organism>
<gene>
    <name evidence="1" type="ORF">H4O11_18350</name>
</gene>
<dbReference type="Proteomes" id="UP000547058">
    <property type="component" value="Unassembled WGS sequence"/>
</dbReference>
<accession>A0A7W3IJ54</accession>
<keyword evidence="2" id="KW-1185">Reference proteome</keyword>
<protein>
    <submittedName>
        <fullName evidence="1">Uncharacterized protein</fullName>
    </submittedName>
</protein>